<feature type="domain" description="Aminoglycoside phosphotransferase" evidence="1">
    <location>
        <begin position="24"/>
        <end position="243"/>
    </location>
</feature>
<keyword evidence="3" id="KW-1185">Reference proteome</keyword>
<proteinExistence type="predicted"/>
<dbReference type="Proteomes" id="UP001195941">
    <property type="component" value="Unassembled WGS sequence"/>
</dbReference>
<dbReference type="InterPro" id="IPR011009">
    <property type="entry name" value="Kinase-like_dom_sf"/>
</dbReference>
<evidence type="ECO:0000313" key="3">
    <source>
        <dbReference type="Proteomes" id="UP001195941"/>
    </source>
</evidence>
<sequence length="284" mass="31067">MHPPPQDLVALLAQRHRLPAPETWVALPGGQTNRSWRVRVDGAVWVVKLFARQDDNPLFPNSARDEARMLRLLGPVGLAPRLIDEVETPHGPCLIYDHAKGAPWHAEPAAAARALALLHRQEVPDGLRRLEGGSEHLTAQTERIIACLPGLDQKRLLALRPEGSVPPTRRLALLHGDPVPGNVIVDGSRVTLIDWQCPAIGDPVEDMAIFLSPAMQRIYRGKPLSEAETAAFLDAYGDANIRGRIAALALWHHWRMTAYCAWKAAQGCAEYEAAGALEIAALTV</sequence>
<evidence type="ECO:0000313" key="2">
    <source>
        <dbReference type="EMBL" id="MBR9650533.1"/>
    </source>
</evidence>
<organism evidence="2 3">
    <name type="scientific">Thalassovita aquimarina</name>
    <dbReference type="NCBI Taxonomy" id="2785917"/>
    <lineage>
        <taxon>Bacteria</taxon>
        <taxon>Pseudomonadati</taxon>
        <taxon>Pseudomonadota</taxon>
        <taxon>Alphaproteobacteria</taxon>
        <taxon>Rhodobacterales</taxon>
        <taxon>Roseobacteraceae</taxon>
        <taxon>Thalassovita</taxon>
    </lineage>
</organism>
<accession>A0ABS5HPL8</accession>
<protein>
    <submittedName>
        <fullName evidence="2">Phosphotransferase</fullName>
    </submittedName>
</protein>
<dbReference type="EMBL" id="JADMKU010000003">
    <property type="protein sequence ID" value="MBR9650533.1"/>
    <property type="molecule type" value="Genomic_DNA"/>
</dbReference>
<comment type="caution">
    <text evidence="2">The sequence shown here is derived from an EMBL/GenBank/DDBJ whole genome shotgun (WGS) entry which is preliminary data.</text>
</comment>
<dbReference type="RefSeq" id="WP_212700044.1">
    <property type="nucleotide sequence ID" value="NZ_JADMKU010000003.1"/>
</dbReference>
<dbReference type="InterPro" id="IPR002575">
    <property type="entry name" value="Aminoglycoside_PTrfase"/>
</dbReference>
<gene>
    <name evidence="2" type="ORF">IT775_05260</name>
</gene>
<reference evidence="2 3" key="1">
    <citation type="journal article" date="2021" name="Arch. Microbiol.">
        <title>Thalassobius aquimarinus sp. nov., isolated from the Sea of Japan seashore.</title>
        <authorList>
            <person name="Kurilenko V.V."/>
            <person name="Romanenko L.A."/>
            <person name="Chernysheva N.Y."/>
            <person name="Velansky P.V."/>
            <person name="Tekutyeva L.A."/>
            <person name="Isaeva M.P."/>
            <person name="Mikhailov V.V."/>
        </authorList>
    </citation>
    <scope>NUCLEOTIDE SEQUENCE [LARGE SCALE GENOMIC DNA]</scope>
    <source>
        <strain evidence="2 3">KMM 8518</strain>
    </source>
</reference>
<dbReference type="Gene3D" id="3.90.1200.10">
    <property type="match status" value="1"/>
</dbReference>
<dbReference type="Pfam" id="PF01636">
    <property type="entry name" value="APH"/>
    <property type="match status" value="1"/>
</dbReference>
<name>A0ABS5HPL8_9RHOB</name>
<evidence type="ECO:0000259" key="1">
    <source>
        <dbReference type="Pfam" id="PF01636"/>
    </source>
</evidence>
<dbReference type="SUPFAM" id="SSF56112">
    <property type="entry name" value="Protein kinase-like (PK-like)"/>
    <property type="match status" value="1"/>
</dbReference>